<dbReference type="EMBL" id="SBKU01000012">
    <property type="protein sequence ID" value="RYQ66079.1"/>
    <property type="molecule type" value="Genomic_DNA"/>
</dbReference>
<dbReference type="Proteomes" id="UP000293268">
    <property type="component" value="Unassembled WGS sequence"/>
</dbReference>
<gene>
    <name evidence="1" type="ORF">PG2072B_1517</name>
</gene>
<evidence type="ECO:0000313" key="2">
    <source>
        <dbReference type="Proteomes" id="UP000293268"/>
    </source>
</evidence>
<name>A0A4V1Y6L9_9BIFI</name>
<reference evidence="1 2" key="1">
    <citation type="submission" date="2019-01" db="EMBL/GenBank/DDBJ databases">
        <title>Unveiling genomic diversity among members of the Bifidobacterium pseudolongum species, a widely distributed gut commensal of the animal kingdom.</title>
        <authorList>
            <person name="Lugli G.A."/>
            <person name="Duranti S."/>
            <person name="Albert K."/>
            <person name="Mancabelli L."/>
            <person name="Napoli S."/>
            <person name="Viappiani A."/>
            <person name="Anzalone R."/>
            <person name="Longhi G."/>
            <person name="Milani C."/>
            <person name="Turroni F."/>
            <person name="Alessandri G."/>
            <person name="Sela D.A."/>
            <person name="Van Sinderen D."/>
            <person name="Ventura M."/>
        </authorList>
    </citation>
    <scope>NUCLEOTIDE SEQUENCE [LARGE SCALE GENOMIC DNA]</scope>
    <source>
        <strain evidence="1 2">2072B</strain>
    </source>
</reference>
<comment type="caution">
    <text evidence="1">The sequence shown here is derived from an EMBL/GenBank/DDBJ whole genome shotgun (WGS) entry which is preliminary data.</text>
</comment>
<evidence type="ECO:0000313" key="1">
    <source>
        <dbReference type="EMBL" id="RYQ66079.1"/>
    </source>
</evidence>
<dbReference type="AlphaFoldDB" id="A0A4V1Y6L9"/>
<sequence length="91" mass="10114">MANATSEFTITYDNGTEHHARVTMSDMCAAETRLARDGLSMDTAKTTGILRAVYHRLRKNGDVAEPFEAWLDRVTDFQTPDSGEAEGDFLD</sequence>
<proteinExistence type="predicted"/>
<accession>A0A4V1Y6L9</accession>
<dbReference type="RefSeq" id="WP_129913601.1">
    <property type="nucleotide sequence ID" value="NZ_SBKU01000012.1"/>
</dbReference>
<organism evidence="1 2">
    <name type="scientific">Bifidobacterium pseudolongum subsp. globosum</name>
    <dbReference type="NCBI Taxonomy" id="1690"/>
    <lineage>
        <taxon>Bacteria</taxon>
        <taxon>Bacillati</taxon>
        <taxon>Actinomycetota</taxon>
        <taxon>Actinomycetes</taxon>
        <taxon>Bifidobacteriales</taxon>
        <taxon>Bifidobacteriaceae</taxon>
        <taxon>Bifidobacterium</taxon>
    </lineage>
</organism>
<protein>
    <submittedName>
        <fullName evidence="1">Uncharacterized protein</fullName>
    </submittedName>
</protein>